<sequence length="475" mass="52655">MTAMPRANAHFFTGNYAPLTEEHDIAALAIDGAIPLELSGTLYRVGPSPQHAPRDDNYHWFSGDGMVHAFHIDGGKVAYRNRWARTPKWQLEHEAGRALFGSFGNPATSDPAVIGHNSGTANTSMLWHGGRLFALEESHQPFELDAFTLASKGHQSFGDRLTTRCTAHPKHDPHSGELHFFAYSPDGPGTPGMRYGVMDSQCEVTELQAFDAPYASMAHDFMLTRGHVLFPVMPLTTSVERAMRGLPLLAWEADKRTHVGVMRRGAAVDTMRWFETEACHMFHVMNAWDEGDTVVALVMQSDTAPGLPDAQGRPGDPHAMAARLCRWTFDLAGTGTGFRREYLDDLVGEFPRIDERFAGSRTRYGFYACHATARARGDAESVLFDSLARFDLETGERHLHTLPPGDVVSEPVFVPRAPHADEGDGWLLAVVWREQTRRSDLIVLDAQDLRAAPVATARLPHRVPFGFHGNWRPNA</sequence>
<dbReference type="GO" id="GO:0016121">
    <property type="term" value="P:carotene catabolic process"/>
    <property type="evidence" value="ECO:0007669"/>
    <property type="project" value="TreeGrafter"/>
</dbReference>
<proteinExistence type="inferred from homology"/>
<gene>
    <name evidence="6" type="ORF">GFK26_29175</name>
</gene>
<dbReference type="AlphaFoldDB" id="A0A5Q0MD33"/>
<name>A0A5Q0MD33_VARPD</name>
<accession>A0A5Q0MD33</accession>
<dbReference type="GO" id="GO:0046872">
    <property type="term" value="F:metal ion binding"/>
    <property type="evidence" value="ECO:0007669"/>
    <property type="project" value="UniProtKB-KW"/>
</dbReference>
<comment type="similarity">
    <text evidence="1">Belongs to the carotenoid oxygenase family.</text>
</comment>
<organism evidence="6 7">
    <name type="scientific">Variovorax paradoxus</name>
    <dbReference type="NCBI Taxonomy" id="34073"/>
    <lineage>
        <taxon>Bacteria</taxon>
        <taxon>Pseudomonadati</taxon>
        <taxon>Pseudomonadota</taxon>
        <taxon>Betaproteobacteria</taxon>
        <taxon>Burkholderiales</taxon>
        <taxon>Comamonadaceae</taxon>
        <taxon>Variovorax</taxon>
    </lineage>
</organism>
<dbReference type="InterPro" id="IPR004294">
    <property type="entry name" value="Carotenoid_Oase"/>
</dbReference>
<evidence type="ECO:0000313" key="7">
    <source>
        <dbReference type="Proteomes" id="UP000326780"/>
    </source>
</evidence>
<keyword evidence="3" id="KW-0560">Oxidoreductase</keyword>
<dbReference type="Pfam" id="PF03055">
    <property type="entry name" value="RPE65"/>
    <property type="match status" value="1"/>
</dbReference>
<feature type="binding site" evidence="5">
    <location>
        <position position="168"/>
    </location>
    <ligand>
        <name>Fe cation</name>
        <dbReference type="ChEBI" id="CHEBI:24875"/>
        <note>catalytic</note>
    </ligand>
</feature>
<evidence type="ECO:0000256" key="5">
    <source>
        <dbReference type="PIRSR" id="PIRSR604294-1"/>
    </source>
</evidence>
<dbReference type="GO" id="GO:0010436">
    <property type="term" value="F:carotenoid dioxygenase activity"/>
    <property type="evidence" value="ECO:0007669"/>
    <property type="project" value="TreeGrafter"/>
</dbReference>
<feature type="binding site" evidence="5">
    <location>
        <position position="468"/>
    </location>
    <ligand>
        <name>Fe cation</name>
        <dbReference type="ChEBI" id="CHEBI:24875"/>
        <note>catalytic</note>
    </ligand>
</feature>
<evidence type="ECO:0000256" key="2">
    <source>
        <dbReference type="ARBA" id="ARBA00022723"/>
    </source>
</evidence>
<comment type="cofactor">
    <cofactor evidence="5">
        <name>Fe(2+)</name>
        <dbReference type="ChEBI" id="CHEBI:29033"/>
    </cofactor>
    <text evidence="5">Binds 1 Fe(2+) ion per subunit.</text>
</comment>
<keyword evidence="2 5" id="KW-0479">Metal-binding</keyword>
<dbReference type="Proteomes" id="UP000326780">
    <property type="component" value="Chromosome"/>
</dbReference>
<dbReference type="EMBL" id="CP045644">
    <property type="protein sequence ID" value="QFZ86554.1"/>
    <property type="molecule type" value="Genomic_DNA"/>
</dbReference>
<evidence type="ECO:0000256" key="3">
    <source>
        <dbReference type="ARBA" id="ARBA00023002"/>
    </source>
</evidence>
<keyword evidence="4 5" id="KW-0408">Iron</keyword>
<evidence type="ECO:0000256" key="1">
    <source>
        <dbReference type="ARBA" id="ARBA00006787"/>
    </source>
</evidence>
<evidence type="ECO:0000256" key="4">
    <source>
        <dbReference type="ARBA" id="ARBA00023004"/>
    </source>
</evidence>
<feature type="binding site" evidence="5">
    <location>
        <position position="283"/>
    </location>
    <ligand>
        <name>Fe cation</name>
        <dbReference type="ChEBI" id="CHEBI:24875"/>
        <note>catalytic</note>
    </ligand>
</feature>
<protein>
    <submittedName>
        <fullName evidence="6">Carotenoid oxygenase</fullName>
    </submittedName>
</protein>
<dbReference type="PANTHER" id="PTHR10543">
    <property type="entry name" value="BETA-CAROTENE DIOXYGENASE"/>
    <property type="match status" value="1"/>
</dbReference>
<reference evidence="6 7" key="1">
    <citation type="submission" date="2019-10" db="EMBL/GenBank/DDBJ databases">
        <title>Complete genome sequence of Variovorax paradoxus 5C-2.</title>
        <authorList>
            <person name="Gogoleva N.E."/>
            <person name="Balkin A.S."/>
        </authorList>
    </citation>
    <scope>NUCLEOTIDE SEQUENCE [LARGE SCALE GENOMIC DNA]</scope>
    <source>
        <strain evidence="6 7">5C-2</strain>
    </source>
</reference>
<evidence type="ECO:0000313" key="6">
    <source>
        <dbReference type="EMBL" id="QFZ86554.1"/>
    </source>
</evidence>
<dbReference type="PANTHER" id="PTHR10543:SF89">
    <property type="entry name" value="CAROTENOID 9,10(9',10')-CLEAVAGE DIOXYGENASE 1"/>
    <property type="match status" value="1"/>
</dbReference>
<feature type="binding site" evidence="5">
    <location>
        <position position="219"/>
    </location>
    <ligand>
        <name>Fe cation</name>
        <dbReference type="ChEBI" id="CHEBI:24875"/>
        <note>catalytic</note>
    </ligand>
</feature>